<keyword evidence="1" id="KW-0472">Membrane</keyword>
<organism evidence="2 3">
    <name type="scientific">Agromyces humatus</name>
    <dbReference type="NCBI Taxonomy" id="279573"/>
    <lineage>
        <taxon>Bacteria</taxon>
        <taxon>Bacillati</taxon>
        <taxon>Actinomycetota</taxon>
        <taxon>Actinomycetes</taxon>
        <taxon>Micrococcales</taxon>
        <taxon>Microbacteriaceae</taxon>
        <taxon>Agromyces</taxon>
    </lineage>
</organism>
<evidence type="ECO:0000256" key="1">
    <source>
        <dbReference type="SAM" id="Phobius"/>
    </source>
</evidence>
<name>A0ABN2KWP4_9MICO</name>
<dbReference type="Proteomes" id="UP001500506">
    <property type="component" value="Unassembled WGS sequence"/>
</dbReference>
<gene>
    <name evidence="2" type="ORF">GCM10009747_31290</name>
</gene>
<dbReference type="EMBL" id="BAAANH010000007">
    <property type="protein sequence ID" value="GAA1768229.1"/>
    <property type="molecule type" value="Genomic_DNA"/>
</dbReference>
<evidence type="ECO:0000313" key="2">
    <source>
        <dbReference type="EMBL" id="GAA1768229.1"/>
    </source>
</evidence>
<keyword evidence="3" id="KW-1185">Reference proteome</keyword>
<keyword evidence="1" id="KW-1133">Transmembrane helix</keyword>
<feature type="transmembrane region" description="Helical" evidence="1">
    <location>
        <begin position="21"/>
        <end position="45"/>
    </location>
</feature>
<feature type="transmembrane region" description="Helical" evidence="1">
    <location>
        <begin position="122"/>
        <end position="140"/>
    </location>
</feature>
<accession>A0ABN2KWP4</accession>
<feature type="transmembrane region" description="Helical" evidence="1">
    <location>
        <begin position="178"/>
        <end position="205"/>
    </location>
</feature>
<feature type="transmembrane region" description="Helical" evidence="1">
    <location>
        <begin position="51"/>
        <end position="69"/>
    </location>
</feature>
<feature type="transmembrane region" description="Helical" evidence="1">
    <location>
        <begin position="81"/>
        <end position="102"/>
    </location>
</feature>
<keyword evidence="1" id="KW-0812">Transmembrane</keyword>
<evidence type="ECO:0000313" key="3">
    <source>
        <dbReference type="Proteomes" id="UP001500506"/>
    </source>
</evidence>
<comment type="caution">
    <text evidence="2">The sequence shown here is derived from an EMBL/GenBank/DDBJ whole genome shotgun (WGS) entry which is preliminary data.</text>
</comment>
<reference evidence="2 3" key="1">
    <citation type="journal article" date="2019" name="Int. J. Syst. Evol. Microbiol.">
        <title>The Global Catalogue of Microorganisms (GCM) 10K type strain sequencing project: providing services to taxonomists for standard genome sequencing and annotation.</title>
        <authorList>
            <consortium name="The Broad Institute Genomics Platform"/>
            <consortium name="The Broad Institute Genome Sequencing Center for Infectious Disease"/>
            <person name="Wu L."/>
            <person name="Ma J."/>
        </authorList>
    </citation>
    <scope>NUCLEOTIDE SEQUENCE [LARGE SCALE GENOMIC DNA]</scope>
    <source>
        <strain evidence="2 3">JCM 14319</strain>
    </source>
</reference>
<feature type="transmembrane region" description="Helical" evidence="1">
    <location>
        <begin position="152"/>
        <end position="172"/>
    </location>
</feature>
<proteinExistence type="predicted"/>
<protein>
    <submittedName>
        <fullName evidence="2">Uncharacterized protein</fullName>
    </submittedName>
</protein>
<sequence>MLRLVTSPRPRDDATMRDARRAWILGGAFLIVSTLVGAVAAPMLLSIPGSGFVAPGLFSIALLIFAFGIRGAGSATGHRPFGTGVLALLAIWTFADQILLSLGLLTQLTLDQQLALGTADTLFKVVLAAVASVQIARAGVIPSPWNWAPSWSLIAVIVPSLLQMLIVAAGTASSNQEVVSALVGLDMLVRSTAGVFLGIVAMVLATRPAPTRTVSIISPNG</sequence>